<reference evidence="1 2" key="1">
    <citation type="submission" date="2019-08" db="EMBL/GenBank/DDBJ databases">
        <title>In-depth cultivation of the pig gut microbiome towards novel bacterial diversity and tailored functional studies.</title>
        <authorList>
            <person name="Wylensek D."/>
            <person name="Hitch T.C.A."/>
            <person name="Clavel T."/>
        </authorList>
    </citation>
    <scope>NUCLEOTIDE SEQUENCE [LARGE SCALE GENOMIC DNA]</scope>
    <source>
        <strain evidence="1 2">LKV-178-WT-2C</strain>
    </source>
</reference>
<dbReference type="EMBL" id="VUNF01000004">
    <property type="protein sequence ID" value="MST76864.1"/>
    <property type="molecule type" value="Genomic_DNA"/>
</dbReference>
<gene>
    <name evidence="1" type="ORF">FYJ72_03990</name>
</gene>
<dbReference type="AlphaFoldDB" id="A0A6I2U038"/>
<evidence type="ECO:0000313" key="2">
    <source>
        <dbReference type="Proteomes" id="UP000450161"/>
    </source>
</evidence>
<protein>
    <submittedName>
        <fullName evidence="1">Uncharacterized protein</fullName>
    </submittedName>
</protein>
<proteinExistence type="predicted"/>
<comment type="caution">
    <text evidence="1">The sequence shown here is derived from an EMBL/GenBank/DDBJ whole genome shotgun (WGS) entry which is preliminary data.</text>
</comment>
<accession>A0A6I2U038</accession>
<sequence>MNENVKVKTAYVDAEPVVPTYYATEWGIGRILKYTFDPIDMWSKGIVVQFTSGFCEMIDDTEGDCMDCFSPCPNHPNSISNHQFEWLIQRCDEPDIVLDDLEFWGITSIYFDNSYTKTCSINDALEMIFKEMDEKEEQEVANSTNSTPNP</sequence>
<organism evidence="1 2">
    <name type="scientific">Segatella copri</name>
    <dbReference type="NCBI Taxonomy" id="165179"/>
    <lineage>
        <taxon>Bacteria</taxon>
        <taxon>Pseudomonadati</taxon>
        <taxon>Bacteroidota</taxon>
        <taxon>Bacteroidia</taxon>
        <taxon>Bacteroidales</taxon>
        <taxon>Prevotellaceae</taxon>
        <taxon>Segatella</taxon>
    </lineage>
</organism>
<evidence type="ECO:0000313" key="1">
    <source>
        <dbReference type="EMBL" id="MST76864.1"/>
    </source>
</evidence>
<name>A0A6I2U038_9BACT</name>
<dbReference type="RefSeq" id="WP_154480486.1">
    <property type="nucleotide sequence ID" value="NZ_VUNF01000004.1"/>
</dbReference>
<dbReference type="Proteomes" id="UP000450161">
    <property type="component" value="Unassembled WGS sequence"/>
</dbReference>